<protein>
    <submittedName>
        <fullName evidence="8">Type II toxin-antitoxin system HicA family toxin</fullName>
    </submittedName>
</protein>
<organism evidence="8 9">
    <name type="scientific">Selenomonas timonae</name>
    <dbReference type="NCBI Taxonomy" id="2754044"/>
    <lineage>
        <taxon>Bacteria</taxon>
        <taxon>Bacillati</taxon>
        <taxon>Bacillota</taxon>
        <taxon>Negativicutes</taxon>
        <taxon>Selenomonadales</taxon>
        <taxon>Selenomonadaceae</taxon>
        <taxon>Selenomonas</taxon>
    </lineage>
</organism>
<dbReference type="InterPro" id="IPR012933">
    <property type="entry name" value="HicA_mRNA_interferase"/>
</dbReference>
<proteinExistence type="inferred from homology"/>
<evidence type="ECO:0000256" key="2">
    <source>
        <dbReference type="ARBA" id="ARBA00022649"/>
    </source>
</evidence>
<gene>
    <name evidence="8" type="ORF">H1B31_06080</name>
</gene>
<evidence type="ECO:0000256" key="5">
    <source>
        <dbReference type="ARBA" id="ARBA00022801"/>
    </source>
</evidence>
<dbReference type="AlphaFoldDB" id="A0A7G7VH91"/>
<dbReference type="GO" id="GO:0003729">
    <property type="term" value="F:mRNA binding"/>
    <property type="evidence" value="ECO:0007669"/>
    <property type="project" value="InterPro"/>
</dbReference>
<dbReference type="InterPro" id="IPR038570">
    <property type="entry name" value="HicA_sf"/>
</dbReference>
<dbReference type="Gene3D" id="3.30.920.30">
    <property type="entry name" value="Hypothetical protein"/>
    <property type="match status" value="1"/>
</dbReference>
<dbReference type="Pfam" id="PF07927">
    <property type="entry name" value="HicA_toxin"/>
    <property type="match status" value="1"/>
</dbReference>
<keyword evidence="7" id="KW-0346">Stress response</keyword>
<comment type="similarity">
    <text evidence="1">Belongs to the HicA mRNA interferase family.</text>
</comment>
<keyword evidence="4" id="KW-0255">Endonuclease</keyword>
<dbReference type="EMBL" id="CP060204">
    <property type="protein sequence ID" value="QNH53484.1"/>
    <property type="molecule type" value="Genomic_DNA"/>
</dbReference>
<keyword evidence="9" id="KW-1185">Reference proteome</keyword>
<dbReference type="GO" id="GO:0016787">
    <property type="term" value="F:hydrolase activity"/>
    <property type="evidence" value="ECO:0007669"/>
    <property type="project" value="UniProtKB-KW"/>
</dbReference>
<name>A0A7G7VH91_9FIRM</name>
<evidence type="ECO:0000313" key="9">
    <source>
        <dbReference type="Proteomes" id="UP000515480"/>
    </source>
</evidence>
<evidence type="ECO:0000256" key="3">
    <source>
        <dbReference type="ARBA" id="ARBA00022722"/>
    </source>
</evidence>
<evidence type="ECO:0000256" key="1">
    <source>
        <dbReference type="ARBA" id="ARBA00006620"/>
    </source>
</evidence>
<accession>A0A7G7VH91</accession>
<evidence type="ECO:0000256" key="4">
    <source>
        <dbReference type="ARBA" id="ARBA00022759"/>
    </source>
</evidence>
<dbReference type="KEGG" id="stim:H1B31_06080"/>
<reference evidence="8 9" key="1">
    <citation type="submission" date="2020-07" db="EMBL/GenBank/DDBJ databases">
        <title>Complete genome and description of Selenomonas timonensis sp. nov., a new bacterium isolated from a gingivitis subject.</title>
        <authorList>
            <person name="Antezack A."/>
        </authorList>
    </citation>
    <scope>NUCLEOTIDE SEQUENCE [LARGE SCALE GENOMIC DNA]</scope>
    <source>
        <strain evidence="8 9">Marseille-Q3039</strain>
    </source>
</reference>
<evidence type="ECO:0000313" key="8">
    <source>
        <dbReference type="EMBL" id="QNH53484.1"/>
    </source>
</evidence>
<dbReference type="GO" id="GO:0004519">
    <property type="term" value="F:endonuclease activity"/>
    <property type="evidence" value="ECO:0007669"/>
    <property type="project" value="UniProtKB-KW"/>
</dbReference>
<dbReference type="SUPFAM" id="SSF54786">
    <property type="entry name" value="YcfA/nrd intein domain"/>
    <property type="match status" value="1"/>
</dbReference>
<dbReference type="Proteomes" id="UP000515480">
    <property type="component" value="Chromosome"/>
</dbReference>
<evidence type="ECO:0000256" key="6">
    <source>
        <dbReference type="ARBA" id="ARBA00022884"/>
    </source>
</evidence>
<keyword evidence="2" id="KW-1277">Toxin-antitoxin system</keyword>
<sequence length="61" mass="6850">MKISELIKILKKNGCYKVRSGGNHDIWYSPHSDRLFQVPRHTSQESGAGLTNAILKQAGLR</sequence>
<keyword evidence="6" id="KW-0694">RNA-binding</keyword>
<keyword evidence="5" id="KW-0378">Hydrolase</keyword>
<keyword evidence="3" id="KW-0540">Nuclease</keyword>
<evidence type="ECO:0000256" key="7">
    <source>
        <dbReference type="ARBA" id="ARBA00023016"/>
    </source>
</evidence>